<dbReference type="Proteomes" id="UP001275315">
    <property type="component" value="Unassembled WGS sequence"/>
</dbReference>
<keyword evidence="2" id="KW-0472">Membrane</keyword>
<gene>
    <name evidence="3" type="ORF">RWD45_18490</name>
</gene>
<feature type="region of interest" description="Disordered" evidence="1">
    <location>
        <begin position="342"/>
        <end position="361"/>
    </location>
</feature>
<organism evidence="3 4">
    <name type="scientific">Paracerasibacillus soli</name>
    <dbReference type="NCBI Taxonomy" id="480284"/>
    <lineage>
        <taxon>Bacteria</taxon>
        <taxon>Bacillati</taxon>
        <taxon>Bacillota</taxon>
        <taxon>Bacilli</taxon>
        <taxon>Bacillales</taxon>
        <taxon>Bacillaceae</taxon>
        <taxon>Paracerasibacillus</taxon>
    </lineage>
</organism>
<reference evidence="3 4" key="1">
    <citation type="submission" date="2023-10" db="EMBL/GenBank/DDBJ databases">
        <title>Virgibacillus soli CC-YMP-6 genome.</title>
        <authorList>
            <person name="Miliotis G."/>
            <person name="Sengupta P."/>
            <person name="Hameed A."/>
            <person name="Chuvochina M."/>
            <person name="Mcdonagh F."/>
            <person name="Simpson A.C."/>
            <person name="Singh N.K."/>
            <person name="Rekha P.D."/>
            <person name="Raman K."/>
            <person name="Hugenholtz P."/>
            <person name="Venkateswaran K."/>
        </authorList>
    </citation>
    <scope>NUCLEOTIDE SEQUENCE [LARGE SCALE GENOMIC DNA]</scope>
    <source>
        <strain evidence="3 4">CC-YMP-6</strain>
    </source>
</reference>
<proteinExistence type="predicted"/>
<accession>A0ABU5CUX0</accession>
<keyword evidence="2" id="KW-1133">Transmembrane helix</keyword>
<evidence type="ECO:0000313" key="4">
    <source>
        <dbReference type="Proteomes" id="UP001275315"/>
    </source>
</evidence>
<evidence type="ECO:0000256" key="1">
    <source>
        <dbReference type="SAM" id="MobiDB-lite"/>
    </source>
</evidence>
<keyword evidence="2" id="KW-0812">Transmembrane</keyword>
<feature type="transmembrane region" description="Helical" evidence="2">
    <location>
        <begin position="20"/>
        <end position="48"/>
    </location>
</feature>
<evidence type="ECO:0000256" key="2">
    <source>
        <dbReference type="SAM" id="Phobius"/>
    </source>
</evidence>
<dbReference type="RefSeq" id="WP_320381039.1">
    <property type="nucleotide sequence ID" value="NZ_JAWDIQ010000003.1"/>
</dbReference>
<evidence type="ECO:0000313" key="3">
    <source>
        <dbReference type="EMBL" id="MDY0410173.1"/>
    </source>
</evidence>
<sequence>MYRKKPHKHSRSTRSTFILIAGPIFLFSLIGGHLVPIAVMVIVVTLIIQSNRKKFRLEIKNHIQSLEPRGHNLGRASHTFIPASLMAKIMIYPTAERIYLFISDDKIEVSGKSFTPHDYAFEDIVQVEYLINDKSMTKITRHTKQLDEYVLKEELSNRVKRYGVIRSLGLRIQCKEETFEIPFYQEAKGNDNIPISMKGSTTELTDYLTEITECFLVLEEIVHGIYMEKHSLIPLQTEKDIRPELEKVVVPPVSTDSIYIEESVSPSQLADHQDVIAKFKQKQMVDGIARELALDKERKQNPDNYRTEDLESTHVFSEFITLSDNTEATIQEVEEKLTEAKEFADTATPVTEASSPSESAFSNFEKFLEENRQKQFRSRLKE</sequence>
<dbReference type="EMBL" id="JAWDIQ010000003">
    <property type="protein sequence ID" value="MDY0410173.1"/>
    <property type="molecule type" value="Genomic_DNA"/>
</dbReference>
<comment type="caution">
    <text evidence="3">The sequence shown here is derived from an EMBL/GenBank/DDBJ whole genome shotgun (WGS) entry which is preliminary data.</text>
</comment>
<name>A0ABU5CUX0_9BACI</name>
<keyword evidence="4" id="KW-1185">Reference proteome</keyword>
<protein>
    <submittedName>
        <fullName evidence="3">Uncharacterized protein</fullName>
    </submittedName>
</protein>
<feature type="compositionally biased region" description="Polar residues" evidence="1">
    <location>
        <begin position="348"/>
        <end position="361"/>
    </location>
</feature>